<feature type="transmembrane region" description="Helical" evidence="2">
    <location>
        <begin position="181"/>
        <end position="200"/>
    </location>
</feature>
<feature type="region of interest" description="Disordered" evidence="1">
    <location>
        <begin position="23"/>
        <end position="115"/>
    </location>
</feature>
<dbReference type="Proteomes" id="UP000626109">
    <property type="component" value="Unassembled WGS sequence"/>
</dbReference>
<comment type="caution">
    <text evidence="3">The sequence shown here is derived from an EMBL/GenBank/DDBJ whole genome shotgun (WGS) entry which is preliminary data.</text>
</comment>
<gene>
    <name evidence="3" type="ORF">PGLA2088_LOCUS37149</name>
</gene>
<proteinExistence type="predicted"/>
<keyword evidence="2" id="KW-0812">Transmembrane</keyword>
<dbReference type="AlphaFoldDB" id="A0A813KZ14"/>
<evidence type="ECO:0000313" key="4">
    <source>
        <dbReference type="Proteomes" id="UP000626109"/>
    </source>
</evidence>
<feature type="compositionally biased region" description="Polar residues" evidence="1">
    <location>
        <begin position="89"/>
        <end position="100"/>
    </location>
</feature>
<accession>A0A813KZ14</accession>
<evidence type="ECO:0000313" key="3">
    <source>
        <dbReference type="EMBL" id="CAE8712693.1"/>
    </source>
</evidence>
<feature type="compositionally biased region" description="Low complexity" evidence="1">
    <location>
        <begin position="28"/>
        <end position="40"/>
    </location>
</feature>
<keyword evidence="2" id="KW-1133">Transmembrane helix</keyword>
<feature type="non-terminal residue" evidence="3">
    <location>
        <position position="234"/>
    </location>
</feature>
<protein>
    <submittedName>
        <fullName evidence="3">Uncharacterized protein</fullName>
    </submittedName>
</protein>
<evidence type="ECO:0000256" key="2">
    <source>
        <dbReference type="SAM" id="Phobius"/>
    </source>
</evidence>
<keyword evidence="2" id="KW-0472">Membrane</keyword>
<name>A0A813KZ14_POLGL</name>
<reference evidence="3" key="1">
    <citation type="submission" date="2021-02" db="EMBL/GenBank/DDBJ databases">
        <authorList>
            <person name="Dougan E. K."/>
            <person name="Rhodes N."/>
            <person name="Thang M."/>
            <person name="Chan C."/>
        </authorList>
    </citation>
    <scope>NUCLEOTIDE SEQUENCE</scope>
</reference>
<organism evidence="3 4">
    <name type="scientific">Polarella glacialis</name>
    <name type="common">Dinoflagellate</name>
    <dbReference type="NCBI Taxonomy" id="89957"/>
    <lineage>
        <taxon>Eukaryota</taxon>
        <taxon>Sar</taxon>
        <taxon>Alveolata</taxon>
        <taxon>Dinophyceae</taxon>
        <taxon>Suessiales</taxon>
        <taxon>Suessiaceae</taxon>
        <taxon>Polarella</taxon>
    </lineage>
</organism>
<evidence type="ECO:0000256" key="1">
    <source>
        <dbReference type="SAM" id="MobiDB-lite"/>
    </source>
</evidence>
<feature type="non-terminal residue" evidence="3">
    <location>
        <position position="1"/>
    </location>
</feature>
<sequence>HLQEVSALQVQVSCLHAENAAFKSQGLQQQQQQNQQQQPQQRRRQQEEEEQQQQEQQQQQKQQEQQLQPLKGRPMDEEITSPTGYPLNAPNTPANCAVSHNNNNYNNDNNNTPRLQTRRSKTMNKLMEELEDDDKGVQDFFHGSEDDDEELILFPEDKAEVKPASRFKRLEVFLQSNTFDVLISILLCINLVFLALELQYSGLIQGYRMAFYTSPTIREEHWPGAKIFFDVGYQ</sequence>
<feature type="compositionally biased region" description="Low complexity" evidence="1">
    <location>
        <begin position="53"/>
        <end position="68"/>
    </location>
</feature>
<feature type="compositionally biased region" description="Low complexity" evidence="1">
    <location>
        <begin position="101"/>
        <end position="111"/>
    </location>
</feature>
<dbReference type="EMBL" id="CAJNNW010032372">
    <property type="protein sequence ID" value="CAE8712693.1"/>
    <property type="molecule type" value="Genomic_DNA"/>
</dbReference>